<proteinExistence type="predicted"/>
<evidence type="ECO:0000313" key="2">
    <source>
        <dbReference type="Proteomes" id="UP001519289"/>
    </source>
</evidence>
<protein>
    <submittedName>
        <fullName evidence="1">Transposase-like protein</fullName>
    </submittedName>
</protein>
<name>A0ABS4JR34_9FIRM</name>
<sequence length="74" mass="8570">MICPRCDSKNTDVMVESPVGKVWTVYICNDCNFSWRNTESEEITNPEKYSKQWKLNAEKLANLQVIPPIPPLKK</sequence>
<gene>
    <name evidence="1" type="ORF">J2Z79_000834</name>
</gene>
<dbReference type="InterPro" id="IPR047707">
    <property type="entry name" value="VdcD-like"/>
</dbReference>
<dbReference type="Proteomes" id="UP001519289">
    <property type="component" value="Unassembled WGS sequence"/>
</dbReference>
<reference evidence="1 2" key="1">
    <citation type="submission" date="2021-03" db="EMBL/GenBank/DDBJ databases">
        <title>Genomic Encyclopedia of Type Strains, Phase IV (KMG-IV): sequencing the most valuable type-strain genomes for metagenomic binning, comparative biology and taxonomic classification.</title>
        <authorList>
            <person name="Goeker M."/>
        </authorList>
    </citation>
    <scope>NUCLEOTIDE SEQUENCE [LARGE SCALE GENOMIC DNA]</scope>
    <source>
        <strain evidence="1 2">DSM 27138</strain>
    </source>
</reference>
<comment type="caution">
    <text evidence="1">The sequence shown here is derived from an EMBL/GenBank/DDBJ whole genome shotgun (WGS) entry which is preliminary data.</text>
</comment>
<organism evidence="1 2">
    <name type="scientific">Symbiobacterium terraclitae</name>
    <dbReference type="NCBI Taxonomy" id="557451"/>
    <lineage>
        <taxon>Bacteria</taxon>
        <taxon>Bacillati</taxon>
        <taxon>Bacillota</taxon>
        <taxon>Clostridia</taxon>
        <taxon>Eubacteriales</taxon>
        <taxon>Symbiobacteriaceae</taxon>
        <taxon>Symbiobacterium</taxon>
    </lineage>
</organism>
<accession>A0ABS4JR34</accession>
<dbReference type="Pfam" id="PF26358">
    <property type="entry name" value="EcdD_BsdD_detox"/>
    <property type="match status" value="1"/>
</dbReference>
<keyword evidence="2" id="KW-1185">Reference proteome</keyword>
<dbReference type="EMBL" id="JAGGLG010000005">
    <property type="protein sequence ID" value="MBP2017451.1"/>
    <property type="molecule type" value="Genomic_DNA"/>
</dbReference>
<dbReference type="NCBIfam" id="NF041205">
    <property type="entry name" value="VdcD"/>
    <property type="match status" value="1"/>
</dbReference>
<evidence type="ECO:0000313" key="1">
    <source>
        <dbReference type="EMBL" id="MBP2017451.1"/>
    </source>
</evidence>
<dbReference type="RefSeq" id="WP_245302107.1">
    <property type="nucleotide sequence ID" value="NZ_JAGGLG010000005.1"/>
</dbReference>